<dbReference type="InterPro" id="IPR045337">
    <property type="entry name" value="MmgE_PrpD_C"/>
</dbReference>
<protein>
    <submittedName>
        <fullName evidence="4">2-methylcitrate dehydratase</fullName>
    </submittedName>
</protein>
<evidence type="ECO:0000259" key="2">
    <source>
        <dbReference type="Pfam" id="PF03972"/>
    </source>
</evidence>
<evidence type="ECO:0000259" key="3">
    <source>
        <dbReference type="Pfam" id="PF19305"/>
    </source>
</evidence>
<comment type="similarity">
    <text evidence="1">Belongs to the PrpD family.</text>
</comment>
<comment type="caution">
    <text evidence="4">The sequence shown here is derived from an EMBL/GenBank/DDBJ whole genome shotgun (WGS) entry which is preliminary data.</text>
</comment>
<dbReference type="Proteomes" id="UP000799772">
    <property type="component" value="Unassembled WGS sequence"/>
</dbReference>
<proteinExistence type="inferred from homology"/>
<dbReference type="PANTHER" id="PTHR16943:SF8">
    <property type="entry name" value="2-METHYLCITRATE DEHYDRATASE"/>
    <property type="match status" value="1"/>
</dbReference>
<dbReference type="Gene3D" id="3.30.1330.120">
    <property type="entry name" value="2-methylcitrate dehydratase PrpD"/>
    <property type="match status" value="1"/>
</dbReference>
<dbReference type="Pfam" id="PF19305">
    <property type="entry name" value="MmgE_PrpD_C"/>
    <property type="match status" value="1"/>
</dbReference>
<evidence type="ECO:0000256" key="1">
    <source>
        <dbReference type="ARBA" id="ARBA00006174"/>
    </source>
</evidence>
<dbReference type="EMBL" id="ML978133">
    <property type="protein sequence ID" value="KAF2094886.1"/>
    <property type="molecule type" value="Genomic_DNA"/>
</dbReference>
<sequence length="461" mass="49833">MNGQSPSTRPPTTAEYAKFVAQLQYNEIPTYVIDKLRILLLDYLGVAVAGSHLAESTRSFVTGIKKVDGGGHATVIGDSQSWAPNYAALINGALAHSLDFDDTHMGGAVHPGASVISAALAETETNPSASTADMLTALAAGYEITCRLGVSISAAGYAQGFHNTGTVGIFGSVAAIARLRNLEASVIENAFGIAISLASGSMQFLSNGSWTKRLHPGFAAHNAFICVSLAEAGTMGAAEPIEGKFGLFKAYANRTFRGVTLPLKQHWEFVKTAIKPYPACRMTHGYIELADKLGEKRREGVKRITLGLAKAGWPIVGEPKPNKVHPENIVDAQFSAYYQTAVAWLKGSTLGWKVYDFLDEPPVRELADNITVEINKAFKGLETSLRVEYSDGSVAEEYLKEPRGEPGNPITWEAERDKFLGITTEVLGEKRAKRVCDVVEHFEKFEIRALLELLAKRSSVL</sequence>
<dbReference type="InterPro" id="IPR042183">
    <property type="entry name" value="MmgE/PrpD_sf_1"/>
</dbReference>
<accession>A0A9P4M1Q8</accession>
<dbReference type="InterPro" id="IPR036148">
    <property type="entry name" value="MmgE/PrpD_sf"/>
</dbReference>
<dbReference type="OrthoDB" id="10267976at2759"/>
<reference evidence="4" key="1">
    <citation type="journal article" date="2020" name="Stud. Mycol.">
        <title>101 Dothideomycetes genomes: a test case for predicting lifestyles and emergence of pathogens.</title>
        <authorList>
            <person name="Haridas S."/>
            <person name="Albert R."/>
            <person name="Binder M."/>
            <person name="Bloem J."/>
            <person name="Labutti K."/>
            <person name="Salamov A."/>
            <person name="Andreopoulos B."/>
            <person name="Baker S."/>
            <person name="Barry K."/>
            <person name="Bills G."/>
            <person name="Bluhm B."/>
            <person name="Cannon C."/>
            <person name="Castanera R."/>
            <person name="Culley D."/>
            <person name="Daum C."/>
            <person name="Ezra D."/>
            <person name="Gonzalez J."/>
            <person name="Henrissat B."/>
            <person name="Kuo A."/>
            <person name="Liang C."/>
            <person name="Lipzen A."/>
            <person name="Lutzoni F."/>
            <person name="Magnuson J."/>
            <person name="Mondo S."/>
            <person name="Nolan M."/>
            <person name="Ohm R."/>
            <person name="Pangilinan J."/>
            <person name="Park H.-J."/>
            <person name="Ramirez L."/>
            <person name="Alfaro M."/>
            <person name="Sun H."/>
            <person name="Tritt A."/>
            <person name="Yoshinaga Y."/>
            <person name="Zwiers L.-H."/>
            <person name="Turgeon B."/>
            <person name="Goodwin S."/>
            <person name="Spatafora J."/>
            <person name="Crous P."/>
            <person name="Grigoriev I."/>
        </authorList>
    </citation>
    <scope>NUCLEOTIDE SEQUENCE</scope>
    <source>
        <strain evidence="4">CBS 133067</strain>
    </source>
</reference>
<dbReference type="InterPro" id="IPR005656">
    <property type="entry name" value="MmgE_PrpD"/>
</dbReference>
<name>A0A9P4M1Q8_9PEZI</name>
<evidence type="ECO:0000313" key="5">
    <source>
        <dbReference type="Proteomes" id="UP000799772"/>
    </source>
</evidence>
<feature type="domain" description="MmgE/PrpD N-terminal" evidence="2">
    <location>
        <begin position="16"/>
        <end position="253"/>
    </location>
</feature>
<dbReference type="PANTHER" id="PTHR16943">
    <property type="entry name" value="2-METHYLCITRATE DEHYDRATASE-RELATED"/>
    <property type="match status" value="1"/>
</dbReference>
<dbReference type="InterPro" id="IPR042188">
    <property type="entry name" value="MmgE/PrpD_sf_2"/>
</dbReference>
<dbReference type="Pfam" id="PF03972">
    <property type="entry name" value="MmgE_PrpD_N"/>
    <property type="match status" value="1"/>
</dbReference>
<gene>
    <name evidence="4" type="ORF">NA57DRAFT_45816</name>
</gene>
<dbReference type="GO" id="GO:0016829">
    <property type="term" value="F:lyase activity"/>
    <property type="evidence" value="ECO:0007669"/>
    <property type="project" value="InterPro"/>
</dbReference>
<organism evidence="4 5">
    <name type="scientific">Rhizodiscina lignyota</name>
    <dbReference type="NCBI Taxonomy" id="1504668"/>
    <lineage>
        <taxon>Eukaryota</taxon>
        <taxon>Fungi</taxon>
        <taxon>Dikarya</taxon>
        <taxon>Ascomycota</taxon>
        <taxon>Pezizomycotina</taxon>
        <taxon>Dothideomycetes</taxon>
        <taxon>Pleosporomycetidae</taxon>
        <taxon>Aulographales</taxon>
        <taxon>Rhizodiscinaceae</taxon>
        <taxon>Rhizodiscina</taxon>
    </lineage>
</organism>
<dbReference type="InterPro" id="IPR045336">
    <property type="entry name" value="MmgE_PrpD_N"/>
</dbReference>
<evidence type="ECO:0000313" key="4">
    <source>
        <dbReference type="EMBL" id="KAF2094886.1"/>
    </source>
</evidence>
<dbReference type="AlphaFoldDB" id="A0A9P4M1Q8"/>
<dbReference type="Gene3D" id="1.10.4100.10">
    <property type="entry name" value="2-methylcitrate dehydratase PrpD"/>
    <property type="match status" value="1"/>
</dbReference>
<feature type="domain" description="MmgE/PrpD C-terminal" evidence="3">
    <location>
        <begin position="277"/>
        <end position="441"/>
    </location>
</feature>
<dbReference type="SUPFAM" id="SSF103378">
    <property type="entry name" value="2-methylcitrate dehydratase PrpD"/>
    <property type="match status" value="1"/>
</dbReference>
<keyword evidence="5" id="KW-1185">Reference proteome</keyword>